<feature type="region of interest" description="Disordered" evidence="1">
    <location>
        <begin position="149"/>
        <end position="191"/>
    </location>
</feature>
<organism evidence="2 3">
    <name type="scientific">Monodon monoceros</name>
    <name type="common">Narwhal</name>
    <name type="synonym">Ceratodon monodon</name>
    <dbReference type="NCBI Taxonomy" id="40151"/>
    <lineage>
        <taxon>Eukaryota</taxon>
        <taxon>Metazoa</taxon>
        <taxon>Chordata</taxon>
        <taxon>Craniata</taxon>
        <taxon>Vertebrata</taxon>
        <taxon>Euteleostomi</taxon>
        <taxon>Mammalia</taxon>
        <taxon>Eutheria</taxon>
        <taxon>Laurasiatheria</taxon>
        <taxon>Artiodactyla</taxon>
        <taxon>Whippomorpha</taxon>
        <taxon>Cetacea</taxon>
        <taxon>Odontoceti</taxon>
        <taxon>Monodontidae</taxon>
        <taxon>Monodon</taxon>
    </lineage>
</organism>
<comment type="caution">
    <text evidence="2">The sequence shown here is derived from an EMBL/GenBank/DDBJ whole genome shotgun (WGS) entry which is preliminary data.</text>
</comment>
<name>A0A4U1ELE8_MONMO</name>
<proteinExistence type="predicted"/>
<evidence type="ECO:0000313" key="2">
    <source>
        <dbReference type="EMBL" id="TKC37212.1"/>
    </source>
</evidence>
<gene>
    <name evidence="2" type="ORF">EI555_017510</name>
</gene>
<evidence type="ECO:0000313" key="3">
    <source>
        <dbReference type="Proteomes" id="UP000308365"/>
    </source>
</evidence>
<reference evidence="3" key="1">
    <citation type="journal article" date="2019" name="IScience">
        <title>Narwhal Genome Reveals Long-Term Low Genetic Diversity despite Current Large Abundance Size.</title>
        <authorList>
            <person name="Westbury M.V."/>
            <person name="Petersen B."/>
            <person name="Garde E."/>
            <person name="Heide-Jorgensen M.P."/>
            <person name="Lorenzen E.D."/>
        </authorList>
    </citation>
    <scope>NUCLEOTIDE SEQUENCE [LARGE SCALE GENOMIC DNA]</scope>
</reference>
<dbReference type="EMBL" id="RWIC01001181">
    <property type="protein sequence ID" value="TKC37212.1"/>
    <property type="molecule type" value="Genomic_DNA"/>
</dbReference>
<dbReference type="Proteomes" id="UP000308365">
    <property type="component" value="Unassembled WGS sequence"/>
</dbReference>
<accession>A0A4U1ELE8</accession>
<evidence type="ECO:0000256" key="1">
    <source>
        <dbReference type="SAM" id="MobiDB-lite"/>
    </source>
</evidence>
<feature type="compositionally biased region" description="Acidic residues" evidence="1">
    <location>
        <begin position="167"/>
        <end position="177"/>
    </location>
</feature>
<protein>
    <submittedName>
        <fullName evidence="2">Uncharacterized protein</fullName>
    </submittedName>
</protein>
<feature type="non-terminal residue" evidence="2">
    <location>
        <position position="191"/>
    </location>
</feature>
<dbReference type="AlphaFoldDB" id="A0A4U1ELE8"/>
<sequence>MAPGLPGGLLRGCLGSHCPRSRRGLGFVPIVLLLEVHFRRQAQPGPIDPGASGALSPGELPAWHCNTGVKVGDGGSLQALPTALPELRCGPWRHGKTVHAPVRPELPSPGRERELQPACGDVSGTMGEGVGTLTQLRSPLTPPSLQLLLPPEKQDGVWEAKGQVGADWDEDPGCSEEDPFKAPPRHPEKLP</sequence>